<protein>
    <submittedName>
        <fullName evidence="2">Uncharacterized protein</fullName>
    </submittedName>
</protein>
<keyword evidence="1" id="KW-0472">Membrane</keyword>
<keyword evidence="3" id="KW-1185">Reference proteome</keyword>
<dbReference type="KEGG" id="lba:Lebu_2219"/>
<evidence type="ECO:0000313" key="3">
    <source>
        <dbReference type="Proteomes" id="UP000001910"/>
    </source>
</evidence>
<organism evidence="2 3">
    <name type="scientific">Leptotrichia buccalis (strain ATCC 14201 / DSM 1135 / JCM 12969 / NCTC 10249 / C-1013-b)</name>
    <dbReference type="NCBI Taxonomy" id="523794"/>
    <lineage>
        <taxon>Bacteria</taxon>
        <taxon>Fusobacteriati</taxon>
        <taxon>Fusobacteriota</taxon>
        <taxon>Fusobacteriia</taxon>
        <taxon>Fusobacteriales</taxon>
        <taxon>Leptotrichiaceae</taxon>
        <taxon>Leptotrichia</taxon>
    </lineage>
</organism>
<sequence>MKKLLLREVFLIESFIIYEKKKTEKFKISVVQYYRKKVRMLKNKIITLIIMIFCSINLLAGWAEYRDGLLNSSVDSDINEEIEDLLCYQNKIIVDDDYAYMCKNGEISWYESHSNDEDDPWQLEEVDGISLFDTDNPRLIRINGSLFKNTRKLM</sequence>
<dbReference type="OrthoDB" id="81839at2"/>
<keyword evidence="1" id="KW-0812">Transmembrane</keyword>
<keyword evidence="1" id="KW-1133">Transmembrane helix</keyword>
<dbReference type="HOGENOM" id="CLU_1702091_0_0_0"/>
<proteinExistence type="predicted"/>
<feature type="transmembrane region" description="Helical" evidence="1">
    <location>
        <begin position="45"/>
        <end position="63"/>
    </location>
</feature>
<dbReference type="RefSeq" id="WP_015770405.1">
    <property type="nucleotide sequence ID" value="NC_013192.1"/>
</dbReference>
<evidence type="ECO:0000256" key="1">
    <source>
        <dbReference type="SAM" id="Phobius"/>
    </source>
</evidence>
<name>C7NDV7_LEPBD</name>
<gene>
    <name evidence="2" type="ordered locus">Lebu_2219</name>
</gene>
<dbReference type="EMBL" id="CP001685">
    <property type="protein sequence ID" value="ACV40071.1"/>
    <property type="molecule type" value="Genomic_DNA"/>
</dbReference>
<evidence type="ECO:0000313" key="2">
    <source>
        <dbReference type="EMBL" id="ACV40071.1"/>
    </source>
</evidence>
<dbReference type="AlphaFoldDB" id="C7NDV7"/>
<accession>C7NDV7</accession>
<reference evidence="2 3" key="1">
    <citation type="journal article" date="2009" name="Stand. Genomic Sci.">
        <title>Complete genome sequence of Leptotrichia buccalis type strain (C-1013-b).</title>
        <authorList>
            <person name="Ivanova N."/>
            <person name="Gronow S."/>
            <person name="Lapidus A."/>
            <person name="Copeland A."/>
            <person name="Glavina Del Rio T."/>
            <person name="Nolan M."/>
            <person name="Lucas S."/>
            <person name="Chen F."/>
            <person name="Tice H."/>
            <person name="Cheng J.F."/>
            <person name="Saunders E."/>
            <person name="Bruce D."/>
            <person name="Goodwin L."/>
            <person name="Brettin T."/>
            <person name="Detter J.C."/>
            <person name="Han C."/>
            <person name="Pitluck S."/>
            <person name="Mikhailova N."/>
            <person name="Pati A."/>
            <person name="Mavrommatis K."/>
            <person name="Chen A."/>
            <person name="Palaniappan K."/>
            <person name="Land M."/>
            <person name="Hauser L."/>
            <person name="Chang Y.J."/>
            <person name="Jeffries C.D."/>
            <person name="Chain P."/>
            <person name="Rohde C."/>
            <person name="Goker M."/>
            <person name="Bristow J."/>
            <person name="Eisen J.A."/>
            <person name="Markowitz V."/>
            <person name="Hugenholtz P."/>
            <person name="Kyrpides N.C."/>
            <person name="Klenk H.P."/>
        </authorList>
    </citation>
    <scope>NUCLEOTIDE SEQUENCE [LARGE SCALE GENOMIC DNA]</scope>
    <source>
        <strain evidence="3">ATCC 14201 / DSM 1135 / JCM 12969 / NCTC 10249 / C-1013-b</strain>
    </source>
</reference>
<dbReference type="Proteomes" id="UP000001910">
    <property type="component" value="Chromosome"/>
</dbReference>